<evidence type="ECO:0000259" key="2">
    <source>
        <dbReference type="Pfam" id="PF00248"/>
    </source>
</evidence>
<dbReference type="GO" id="GO:0005737">
    <property type="term" value="C:cytoplasm"/>
    <property type="evidence" value="ECO:0007669"/>
    <property type="project" value="TreeGrafter"/>
</dbReference>
<gene>
    <name evidence="3" type="primary">RBAM_037200</name>
    <name evidence="3" type="ORF">ARTSIC4J27_4145</name>
</gene>
<proteinExistence type="predicted"/>
<keyword evidence="4" id="KW-1185">Reference proteome</keyword>
<dbReference type="GO" id="GO:0016491">
    <property type="term" value="F:oxidoreductase activity"/>
    <property type="evidence" value="ECO:0007669"/>
    <property type="project" value="UniProtKB-KW"/>
</dbReference>
<evidence type="ECO:0000313" key="3">
    <source>
        <dbReference type="EMBL" id="CCQ48149.1"/>
    </source>
</evidence>
<name>A0A024H8P4_9MICC</name>
<evidence type="ECO:0000256" key="1">
    <source>
        <dbReference type="ARBA" id="ARBA00023002"/>
    </source>
</evidence>
<dbReference type="PANTHER" id="PTHR43625">
    <property type="entry name" value="AFLATOXIN B1 ALDEHYDE REDUCTASE"/>
    <property type="match status" value="1"/>
</dbReference>
<dbReference type="PANTHER" id="PTHR43625:SF40">
    <property type="entry name" value="ALDO-KETO REDUCTASE YAKC [NADP(+)]"/>
    <property type="match status" value="1"/>
</dbReference>
<dbReference type="InterPro" id="IPR036812">
    <property type="entry name" value="NAD(P)_OxRdtase_dom_sf"/>
</dbReference>
<dbReference type="InterPro" id="IPR023210">
    <property type="entry name" value="NADP_OxRdtase_dom"/>
</dbReference>
<feature type="domain" description="NADP-dependent oxidoreductase" evidence="2">
    <location>
        <begin position="1"/>
        <end position="253"/>
    </location>
</feature>
<evidence type="ECO:0000313" key="4">
    <source>
        <dbReference type="Proteomes" id="UP000035722"/>
    </source>
</evidence>
<dbReference type="Pfam" id="PF00248">
    <property type="entry name" value="Aldo_ket_red"/>
    <property type="match status" value="1"/>
</dbReference>
<protein>
    <submittedName>
        <fullName evidence="3">Aldo/keto reductase family protein</fullName>
    </submittedName>
</protein>
<comment type="caution">
    <text evidence="3">The sequence shown here is derived from an EMBL/GenBank/DDBJ whole genome shotgun (WGS) entry which is preliminary data.</text>
</comment>
<dbReference type="InterPro" id="IPR050791">
    <property type="entry name" value="Aldo-Keto_reductase"/>
</dbReference>
<dbReference type="Gene3D" id="3.20.20.100">
    <property type="entry name" value="NADP-dependent oxidoreductase domain"/>
    <property type="match status" value="1"/>
</dbReference>
<keyword evidence="1" id="KW-0560">Oxidoreductase</keyword>
<dbReference type="SUPFAM" id="SSF51430">
    <property type="entry name" value="NAD(P)-linked oxidoreductase"/>
    <property type="match status" value="1"/>
</dbReference>
<dbReference type="STRING" id="861266.ARTSIC4J27_4145"/>
<organism evidence="3 4">
    <name type="scientific">Pseudarthrobacter siccitolerans</name>
    <dbReference type="NCBI Taxonomy" id="861266"/>
    <lineage>
        <taxon>Bacteria</taxon>
        <taxon>Bacillati</taxon>
        <taxon>Actinomycetota</taxon>
        <taxon>Actinomycetes</taxon>
        <taxon>Micrococcales</taxon>
        <taxon>Micrococcaceae</taxon>
        <taxon>Pseudarthrobacter</taxon>
    </lineage>
</organism>
<dbReference type="AlphaFoldDB" id="A0A024H8P4"/>
<reference evidence="4" key="1">
    <citation type="journal article" date="2014" name="Genome Announc.">
        <title>Genome Sequence of Arthrobacter siccitolerans 4J27, a Xeroprotectant-Producing Desiccation-Tolerant Microorganism.</title>
        <authorList>
            <person name="Manzanera M."/>
            <person name="Santa-Cruz-Calvo L."/>
            <person name="Vilchez J.I."/>
            <person name="Garcia-Fontana C."/>
            <person name="Silva-Castro G.A."/>
            <person name="Calvo C."/>
            <person name="Gonzalez-Lopez J."/>
        </authorList>
    </citation>
    <scope>NUCLEOTIDE SEQUENCE [LARGE SCALE GENOMIC DNA]</scope>
    <source>
        <strain evidence="4">4J27</strain>
    </source>
</reference>
<accession>A0A024H8P4</accession>
<dbReference type="Proteomes" id="UP000035722">
    <property type="component" value="Unassembled WGS sequence"/>
</dbReference>
<sequence length="274" mass="29910">MYGPFVNERLIGETIGSRSDEYALATKTGFEISDDGERVGPNGSPAYLRKALERSLRNLGRETIDLYYIHRVDPSTPIEETIGTMGEFVEEGKVRYLGISEASPETIRRAHATYPLTAVQTEYSLFERDPEVNGVLATTRELGIEFVAYSPLGRGVLTGAISTADDLEEGDFRRVSPRFLGGNLAANLTVVEKLRAMAARKGITPGQLALAWVLHQEGVVAIPGTKRRMYLEENVAAAEVVLTGDDLSVLDEIFPVGVAAGERYPDYALKGLTI</sequence>
<dbReference type="EMBL" id="CAQI01000053">
    <property type="protein sequence ID" value="CCQ48149.1"/>
    <property type="molecule type" value="Genomic_DNA"/>
</dbReference>